<accession>A0ABT4BV14</accession>
<evidence type="ECO:0000313" key="6">
    <source>
        <dbReference type="EMBL" id="MCY1714742.1"/>
    </source>
</evidence>
<keyword evidence="3" id="KW-0326">Glycosidase</keyword>
<evidence type="ECO:0000256" key="4">
    <source>
        <dbReference type="SAM" id="SignalP"/>
    </source>
</evidence>
<reference evidence="6 7" key="1">
    <citation type="submission" date="2022-11" db="EMBL/GenBank/DDBJ databases">
        <authorList>
            <person name="Caiyu Z."/>
        </authorList>
    </citation>
    <scope>NUCLEOTIDE SEQUENCE [LARGE SCALE GENOMIC DNA]</scope>
    <source>
        <strain evidence="6 7">YR-4</strain>
    </source>
</reference>
<evidence type="ECO:0000256" key="2">
    <source>
        <dbReference type="ARBA" id="ARBA00022801"/>
    </source>
</evidence>
<dbReference type="SMART" id="SM00641">
    <property type="entry name" value="Glyco_25"/>
    <property type="match status" value="1"/>
</dbReference>
<feature type="chain" id="PRO_5046035952" evidence="4">
    <location>
        <begin position="25"/>
        <end position="399"/>
    </location>
</feature>
<dbReference type="Gene3D" id="3.20.20.80">
    <property type="entry name" value="Glycosidases"/>
    <property type="match status" value="1"/>
</dbReference>
<dbReference type="SUPFAM" id="SSF49373">
    <property type="entry name" value="Invasin/intimin cell-adhesion fragments"/>
    <property type="match status" value="1"/>
</dbReference>
<name>A0ABT4BV14_9FIRM</name>
<dbReference type="InterPro" id="IPR017853">
    <property type="entry name" value="GH"/>
</dbReference>
<dbReference type="SMART" id="SM00635">
    <property type="entry name" value="BID_2"/>
    <property type="match status" value="1"/>
</dbReference>
<keyword evidence="2" id="KW-0378">Hydrolase</keyword>
<dbReference type="PANTHER" id="PTHR34135:SF2">
    <property type="entry name" value="LYSOZYME"/>
    <property type="match status" value="1"/>
</dbReference>
<dbReference type="Pfam" id="PF01183">
    <property type="entry name" value="Glyco_hydro_25"/>
    <property type="match status" value="1"/>
</dbReference>
<comment type="caution">
    <text evidence="6">The sequence shown here is derived from an EMBL/GenBank/DDBJ whole genome shotgun (WGS) entry which is preliminary data.</text>
</comment>
<comment type="similarity">
    <text evidence="1">Belongs to the glycosyl hydrolase 25 family.</text>
</comment>
<dbReference type="PANTHER" id="PTHR34135">
    <property type="entry name" value="LYSOZYME"/>
    <property type="match status" value="1"/>
</dbReference>
<evidence type="ECO:0000256" key="3">
    <source>
        <dbReference type="ARBA" id="ARBA00023295"/>
    </source>
</evidence>
<dbReference type="Proteomes" id="UP001082703">
    <property type="component" value="Unassembled WGS sequence"/>
</dbReference>
<keyword evidence="4" id="KW-0732">Signal</keyword>
<dbReference type="InterPro" id="IPR008964">
    <property type="entry name" value="Invasin/intimin_cell_adhesion"/>
</dbReference>
<dbReference type="EMBL" id="JAPOHA010000010">
    <property type="protein sequence ID" value="MCY1714742.1"/>
    <property type="molecule type" value="Genomic_DNA"/>
</dbReference>
<evidence type="ECO:0000259" key="5">
    <source>
        <dbReference type="SMART" id="SM00635"/>
    </source>
</evidence>
<sequence length="399" mass="42386">MRKKYIALFLVLAFALSFCTMAYAQDVTSTDALTLSAQSLALKKGDNAALTVNDGSSVTWTSSNPNIATVSDGTVTGVSLGRATVTATASDGRCATCVINVALKGIDVSSYQGSVDWAAVKADGVDFAILRDGYGNEHPETQTDTTFAANYDSATANGLKVGAYHVSYATTVAEAQQEAQFCLGILNGRKLDYPVYLDVEQPFHSTMQASQIDSVISTFCNAMIKAGYRTGVYGNTTLLNQFKTISSFSAYDTWVAHPDVLLPNYGGSYAMWQYTSAGSVSGVSGAVDLDYSYQDYPLGPQTISQPAGTAATDSSMASDTGAAITLKAGKTYQFKFTPKNASDKPTFSTGNSRVIKTVFQKKIGASYYYKIQCVGRGCTSVYSALPKQNAVRRCVVTVA</sequence>
<dbReference type="Pfam" id="PF02368">
    <property type="entry name" value="Big_2"/>
    <property type="match status" value="1"/>
</dbReference>
<evidence type="ECO:0000256" key="1">
    <source>
        <dbReference type="ARBA" id="ARBA00010646"/>
    </source>
</evidence>
<dbReference type="InterPro" id="IPR002053">
    <property type="entry name" value="Glyco_hydro_25"/>
</dbReference>
<feature type="signal peptide" evidence="4">
    <location>
        <begin position="1"/>
        <end position="24"/>
    </location>
</feature>
<dbReference type="Gene3D" id="2.60.40.1080">
    <property type="match status" value="1"/>
</dbReference>
<evidence type="ECO:0000313" key="7">
    <source>
        <dbReference type="Proteomes" id="UP001082703"/>
    </source>
</evidence>
<keyword evidence="7" id="KW-1185">Reference proteome</keyword>
<dbReference type="InterPro" id="IPR003343">
    <property type="entry name" value="Big_2"/>
</dbReference>
<proteinExistence type="inferred from homology"/>
<dbReference type="RefSeq" id="WP_268058794.1">
    <property type="nucleotide sequence ID" value="NZ_JAPOHA010000010.1"/>
</dbReference>
<feature type="domain" description="BIG2" evidence="5">
    <location>
        <begin position="29"/>
        <end position="99"/>
    </location>
</feature>
<dbReference type="InterPro" id="IPR018077">
    <property type="entry name" value="Glyco_hydro_fam25_subgr"/>
</dbReference>
<dbReference type="CDD" id="cd06414">
    <property type="entry name" value="GH25_LytC-like"/>
    <property type="match status" value="1"/>
</dbReference>
<protein>
    <submittedName>
        <fullName evidence="6">GH25 family lysozyme</fullName>
    </submittedName>
</protein>
<gene>
    <name evidence="6" type="ORF">OUY18_10805</name>
</gene>
<dbReference type="SUPFAM" id="SSF51445">
    <property type="entry name" value="(Trans)glycosidases"/>
    <property type="match status" value="1"/>
</dbReference>
<organism evidence="6 7">
    <name type="scientific">Caproiciproducens galactitolivorans</name>
    <dbReference type="NCBI Taxonomy" id="642589"/>
    <lineage>
        <taxon>Bacteria</taxon>
        <taxon>Bacillati</taxon>
        <taxon>Bacillota</taxon>
        <taxon>Clostridia</taxon>
        <taxon>Eubacteriales</taxon>
        <taxon>Acutalibacteraceae</taxon>
        <taxon>Caproiciproducens</taxon>
    </lineage>
</organism>
<dbReference type="PROSITE" id="PS51904">
    <property type="entry name" value="GLYCOSYL_HYDROL_F25_2"/>
    <property type="match status" value="1"/>
</dbReference>